<dbReference type="AlphaFoldDB" id="A0A3B1C6K3"/>
<proteinExistence type="predicted"/>
<evidence type="ECO:0000256" key="1">
    <source>
        <dbReference type="ARBA" id="ARBA00022729"/>
    </source>
</evidence>
<evidence type="ECO:0000259" key="3">
    <source>
        <dbReference type="Pfam" id="PF01551"/>
    </source>
</evidence>
<dbReference type="Gene3D" id="2.70.70.10">
    <property type="entry name" value="Glucose Permease (Domain IIA)"/>
    <property type="match status" value="1"/>
</dbReference>
<dbReference type="InterPro" id="IPR011055">
    <property type="entry name" value="Dup_hybrid_motif"/>
</dbReference>
<reference evidence="4" key="1">
    <citation type="submission" date="2018-06" db="EMBL/GenBank/DDBJ databases">
        <authorList>
            <person name="Zhirakovskaya E."/>
        </authorList>
    </citation>
    <scope>NUCLEOTIDE SEQUENCE</scope>
</reference>
<keyword evidence="1" id="KW-0732">Signal</keyword>
<accession>A0A3B1C6K3</accession>
<dbReference type="CDD" id="cd12797">
    <property type="entry name" value="M23_peptidase"/>
    <property type="match status" value="1"/>
</dbReference>
<dbReference type="PANTHER" id="PTHR21666:SF289">
    <property type="entry name" value="L-ALA--D-GLU ENDOPEPTIDASE"/>
    <property type="match status" value="1"/>
</dbReference>
<dbReference type="InterPro" id="IPR050570">
    <property type="entry name" value="Cell_wall_metabolism_enzyme"/>
</dbReference>
<keyword evidence="2" id="KW-0175">Coiled coil</keyword>
<feature type="domain" description="M23ase beta-sheet core" evidence="3">
    <location>
        <begin position="307"/>
        <end position="398"/>
    </location>
</feature>
<feature type="coiled-coil region" evidence="2">
    <location>
        <begin position="150"/>
        <end position="215"/>
    </location>
</feature>
<organism evidence="4">
    <name type="scientific">hydrothermal vent metagenome</name>
    <dbReference type="NCBI Taxonomy" id="652676"/>
    <lineage>
        <taxon>unclassified sequences</taxon>
        <taxon>metagenomes</taxon>
        <taxon>ecological metagenomes</taxon>
    </lineage>
</organism>
<evidence type="ECO:0000313" key="4">
    <source>
        <dbReference type="EMBL" id="VAX25779.1"/>
    </source>
</evidence>
<dbReference type="EMBL" id="UOGD01000310">
    <property type="protein sequence ID" value="VAX25779.1"/>
    <property type="molecule type" value="Genomic_DNA"/>
</dbReference>
<dbReference type="Pfam" id="PF01551">
    <property type="entry name" value="Peptidase_M23"/>
    <property type="match status" value="1"/>
</dbReference>
<protein>
    <recommendedName>
        <fullName evidence="3">M23ase beta-sheet core domain-containing protein</fullName>
    </recommendedName>
</protein>
<dbReference type="Gene3D" id="6.10.250.3150">
    <property type="match status" value="1"/>
</dbReference>
<name>A0A3B1C6K3_9ZZZZ</name>
<gene>
    <name evidence="4" type="ORF">MNBD_IGNAVI01-2871</name>
</gene>
<feature type="coiled-coil region" evidence="2">
    <location>
        <begin position="27"/>
        <end position="110"/>
    </location>
</feature>
<dbReference type="PANTHER" id="PTHR21666">
    <property type="entry name" value="PEPTIDASE-RELATED"/>
    <property type="match status" value="1"/>
</dbReference>
<dbReference type="SUPFAM" id="SSF51261">
    <property type="entry name" value="Duplicated hybrid motif"/>
    <property type="match status" value="1"/>
</dbReference>
<dbReference type="GO" id="GO:0004222">
    <property type="term" value="F:metalloendopeptidase activity"/>
    <property type="evidence" value="ECO:0007669"/>
    <property type="project" value="TreeGrafter"/>
</dbReference>
<evidence type="ECO:0000256" key="2">
    <source>
        <dbReference type="SAM" id="Coils"/>
    </source>
</evidence>
<sequence length="405" mass="47197">MVRYLIYTVFTFLFLFNIAVAQSGSNIKQKNSELAKIQNDIKKLETDLNKQKENEKQSGKLLDNINHQLLLLNKIIQKYRQEERQLDKKINALTSEINSLKSEIKKLQGDYARYVRWLYMNAHDSKLSFLINSDSFNQAIVRYKYLNYITDKNEERLVELVANKKALEEKTVALKKENNKKHKLLVAKRKEKSKLVKREKEKEKLIAQLKKNQSNIAKEIDKKRKYEVEIKNRIAKLIEEERQRKIKLHEENFKGESVSSAIPRFDYSNFENFSDLKGSMSWPVSTGKVVRDFGENKNVKLKTVTLNYGIDIRTKPKEEVHAVAQGVVSVIDWIPGFGSIIIITHKGNYRTVYGHIVNIQVNEGDIVNAGTLLGTVNESLEGNIIHFEIWNERNYQNPENWLVKK</sequence>
<dbReference type="InterPro" id="IPR016047">
    <property type="entry name" value="M23ase_b-sheet_dom"/>
</dbReference>